<dbReference type="AlphaFoldDB" id="A0A9W8BDC9"/>
<protein>
    <recommendedName>
        <fullName evidence="4">S1-like domain-containing protein</fullName>
    </recommendedName>
</protein>
<gene>
    <name evidence="2" type="ORF">H4R26_003061</name>
</gene>
<organism evidence="2 3">
    <name type="scientific">Coemansia thaxteri</name>
    <dbReference type="NCBI Taxonomy" id="2663907"/>
    <lineage>
        <taxon>Eukaryota</taxon>
        <taxon>Fungi</taxon>
        <taxon>Fungi incertae sedis</taxon>
        <taxon>Zoopagomycota</taxon>
        <taxon>Kickxellomycotina</taxon>
        <taxon>Kickxellomycetes</taxon>
        <taxon>Kickxellales</taxon>
        <taxon>Kickxellaceae</taxon>
        <taxon>Coemansia</taxon>
    </lineage>
</organism>
<dbReference type="OrthoDB" id="1738325at2759"/>
<dbReference type="EMBL" id="JANBQF010000219">
    <property type="protein sequence ID" value="KAJ2003452.1"/>
    <property type="molecule type" value="Genomic_DNA"/>
</dbReference>
<evidence type="ECO:0000313" key="2">
    <source>
        <dbReference type="EMBL" id="KAJ2003452.1"/>
    </source>
</evidence>
<dbReference type="PANTHER" id="PTHR21641:SF0">
    <property type="entry name" value="RNA-BINDING PROTEIN EIF1AD-RELATED"/>
    <property type="match status" value="1"/>
</dbReference>
<dbReference type="GO" id="GO:0005634">
    <property type="term" value="C:nucleus"/>
    <property type="evidence" value="ECO:0007669"/>
    <property type="project" value="TreeGrafter"/>
</dbReference>
<keyword evidence="3" id="KW-1185">Reference proteome</keyword>
<dbReference type="InterPro" id="IPR012340">
    <property type="entry name" value="NA-bd_OB-fold"/>
</dbReference>
<proteinExistence type="predicted"/>
<feature type="compositionally biased region" description="Low complexity" evidence="1">
    <location>
        <begin position="136"/>
        <end position="160"/>
    </location>
</feature>
<dbReference type="Proteomes" id="UP001150907">
    <property type="component" value="Unassembled WGS sequence"/>
</dbReference>
<dbReference type="Gene3D" id="2.40.50.140">
    <property type="entry name" value="Nucleic acid-binding proteins"/>
    <property type="match status" value="1"/>
</dbReference>
<comment type="caution">
    <text evidence="2">The sequence shown here is derived from an EMBL/GenBank/DDBJ whole genome shotgun (WGS) entry which is preliminary data.</text>
</comment>
<reference evidence="2" key="1">
    <citation type="submission" date="2022-07" db="EMBL/GenBank/DDBJ databases">
        <title>Phylogenomic reconstructions and comparative analyses of Kickxellomycotina fungi.</title>
        <authorList>
            <person name="Reynolds N.K."/>
            <person name="Stajich J.E."/>
            <person name="Barry K."/>
            <person name="Grigoriev I.V."/>
            <person name="Crous P."/>
            <person name="Smith M.E."/>
        </authorList>
    </citation>
    <scope>NUCLEOTIDE SEQUENCE</scope>
    <source>
        <strain evidence="2">IMI 214461</strain>
    </source>
</reference>
<evidence type="ECO:0008006" key="4">
    <source>
        <dbReference type="Google" id="ProtNLM"/>
    </source>
</evidence>
<dbReference type="InterPro" id="IPR039294">
    <property type="entry name" value="EIF1AD"/>
</dbReference>
<dbReference type="SUPFAM" id="SSF50249">
    <property type="entry name" value="Nucleic acid-binding proteins"/>
    <property type="match status" value="1"/>
</dbReference>
<name>A0A9W8BDC9_9FUNG</name>
<feature type="region of interest" description="Disordered" evidence="1">
    <location>
        <begin position="128"/>
        <end position="190"/>
    </location>
</feature>
<sequence>MGRGKYTEQEALDAQPEPTLERPVVRVLGPRGQHLHEVVVASSLVSDEISRRHSSSGQAWFTTLVQLPPKFRSVVWVKRGRYVLADLANPLSDKIGGEITMVLMAAQEKHLMQNNQWPAQYDDIWEMASGQDPSTAGSSRSAAGDGADASSSSSDDAGGSDMDELLGGGNPNRRPIDDDESDSSSDDRID</sequence>
<evidence type="ECO:0000256" key="1">
    <source>
        <dbReference type="SAM" id="MobiDB-lite"/>
    </source>
</evidence>
<evidence type="ECO:0000313" key="3">
    <source>
        <dbReference type="Proteomes" id="UP001150907"/>
    </source>
</evidence>
<accession>A0A9W8BDC9</accession>
<dbReference type="PANTHER" id="PTHR21641">
    <property type="entry name" value="TRANSLATION INITIATION FACTOR-RELATED"/>
    <property type="match status" value="1"/>
</dbReference>